<dbReference type="InterPro" id="IPR016039">
    <property type="entry name" value="Thiolase-like"/>
</dbReference>
<evidence type="ECO:0000259" key="1">
    <source>
        <dbReference type="Pfam" id="PF22691"/>
    </source>
</evidence>
<accession>A0ABU3PSF6</accession>
<dbReference type="Pfam" id="PF22691">
    <property type="entry name" value="Thiolase_C_1"/>
    <property type="match status" value="1"/>
</dbReference>
<reference evidence="2 3" key="1">
    <citation type="submission" date="2023-08" db="EMBL/GenBank/DDBJ databases">
        <title>Nocardioides seae sp. nov., a bacterium isolated from a soil.</title>
        <authorList>
            <person name="Wang X."/>
        </authorList>
    </citation>
    <scope>NUCLEOTIDE SEQUENCE [LARGE SCALE GENOMIC DNA]</scope>
    <source>
        <strain evidence="2 3">YZH12</strain>
    </source>
</reference>
<dbReference type="Proteomes" id="UP001268542">
    <property type="component" value="Unassembled WGS sequence"/>
</dbReference>
<proteinExistence type="predicted"/>
<feature type="domain" description="Thiolase C-terminal" evidence="1">
    <location>
        <begin position="258"/>
        <end position="377"/>
    </location>
</feature>
<dbReference type="InterPro" id="IPR055140">
    <property type="entry name" value="Thiolase_C_2"/>
</dbReference>
<dbReference type="InterPro" id="IPR002155">
    <property type="entry name" value="Thiolase"/>
</dbReference>
<dbReference type="PANTHER" id="PTHR42870">
    <property type="entry name" value="ACETYL-COA C-ACETYLTRANSFERASE"/>
    <property type="match status" value="1"/>
</dbReference>
<dbReference type="RefSeq" id="WP_315731400.1">
    <property type="nucleotide sequence ID" value="NZ_JAVYII010000001.1"/>
</dbReference>
<protein>
    <submittedName>
        <fullName evidence="2">Thiolase family protein</fullName>
    </submittedName>
</protein>
<dbReference type="SUPFAM" id="SSF53901">
    <property type="entry name" value="Thiolase-like"/>
    <property type="match status" value="2"/>
</dbReference>
<comment type="caution">
    <text evidence="2">The sequence shown here is derived from an EMBL/GenBank/DDBJ whole genome shotgun (WGS) entry which is preliminary data.</text>
</comment>
<evidence type="ECO:0000313" key="3">
    <source>
        <dbReference type="Proteomes" id="UP001268542"/>
    </source>
</evidence>
<dbReference type="Gene3D" id="3.40.47.10">
    <property type="match status" value="1"/>
</dbReference>
<gene>
    <name evidence="2" type="ORF">RDV89_03710</name>
</gene>
<name>A0ABU3PSF6_9ACTN</name>
<dbReference type="EMBL" id="JAVYII010000001">
    <property type="protein sequence ID" value="MDT9592156.1"/>
    <property type="molecule type" value="Genomic_DNA"/>
</dbReference>
<keyword evidence="3" id="KW-1185">Reference proteome</keyword>
<sequence length="389" mass="41424">MTGRRAPGAVGGDVAVVAVGNTLQGTLPGISADELAVEALRVTLADAGIDKSRVDGLITCKSYGGYGIDTEIGRLAGLNPAYSATLDYGTCNFSLHLAVAVVRAGLARCVAIVYGTNQRSAGNRFTLPLGRQDDASVNGFLNVAGVAGMAFRRHQALYGTTEADLAEIAVSQRRYAADNPLAIFRDPLSVEDYLASDYLVEPLRRSDLCMISDGGACLIVADAATAAELTDRPVHVLGIAQQTGLRDRQNADQWMRPWIGQVADRIYPAAGVERSDVDALYIQDPTSVWVMQMLEWYGFVEPGGVGEAFRSGAIGYGGRLPLNTNGGQLSEAYMWGFLHLCEMVRQLRGEAGARQLEGLRTAQYCSTFGMMKAASTIFSVDPALVVDAA</sequence>
<organism evidence="2 3">
    <name type="scientific">Nocardioides imazamoxiresistens</name>
    <dbReference type="NCBI Taxonomy" id="3231893"/>
    <lineage>
        <taxon>Bacteria</taxon>
        <taxon>Bacillati</taxon>
        <taxon>Actinomycetota</taxon>
        <taxon>Actinomycetes</taxon>
        <taxon>Propionibacteriales</taxon>
        <taxon>Nocardioidaceae</taxon>
        <taxon>Nocardioides</taxon>
    </lineage>
</organism>
<evidence type="ECO:0000313" key="2">
    <source>
        <dbReference type="EMBL" id="MDT9592156.1"/>
    </source>
</evidence>
<dbReference type="PIRSF" id="PIRSF000429">
    <property type="entry name" value="Ac-CoA_Ac_transf"/>
    <property type="match status" value="1"/>
</dbReference>
<dbReference type="PANTHER" id="PTHR42870:SF1">
    <property type="entry name" value="NON-SPECIFIC LIPID-TRANSFER PROTEIN-LIKE 2"/>
    <property type="match status" value="1"/>
</dbReference>
<dbReference type="CDD" id="cd00829">
    <property type="entry name" value="SCP-x_thiolase"/>
    <property type="match status" value="1"/>
</dbReference>